<reference evidence="1" key="1">
    <citation type="submission" date="2022-03" db="EMBL/GenBank/DDBJ databases">
        <authorList>
            <person name="Sayadi A."/>
        </authorList>
    </citation>
    <scope>NUCLEOTIDE SEQUENCE</scope>
</reference>
<gene>
    <name evidence="1" type="ORF">ACAOBT_LOCUS27518</name>
</gene>
<evidence type="ECO:0000313" key="2">
    <source>
        <dbReference type="Proteomes" id="UP001152888"/>
    </source>
</evidence>
<organism evidence="1 2">
    <name type="scientific">Acanthoscelides obtectus</name>
    <name type="common">Bean weevil</name>
    <name type="synonym">Bruchus obtectus</name>
    <dbReference type="NCBI Taxonomy" id="200917"/>
    <lineage>
        <taxon>Eukaryota</taxon>
        <taxon>Metazoa</taxon>
        <taxon>Ecdysozoa</taxon>
        <taxon>Arthropoda</taxon>
        <taxon>Hexapoda</taxon>
        <taxon>Insecta</taxon>
        <taxon>Pterygota</taxon>
        <taxon>Neoptera</taxon>
        <taxon>Endopterygota</taxon>
        <taxon>Coleoptera</taxon>
        <taxon>Polyphaga</taxon>
        <taxon>Cucujiformia</taxon>
        <taxon>Chrysomeloidea</taxon>
        <taxon>Chrysomelidae</taxon>
        <taxon>Bruchinae</taxon>
        <taxon>Bruchini</taxon>
        <taxon>Acanthoscelides</taxon>
    </lineage>
</organism>
<sequence>MYNYNHQLDITRYCIRIWLCYFLFGVGQPSRVRTHLFLLSHSLDFQFSVVRNSCCSSLRFVFILRIEDVRSLFRLEVVYVVIWINRSRIPIVRYLAPRGDIRKSKMFYINMLF</sequence>
<accession>A0A9P0LVV3</accession>
<keyword evidence="2" id="KW-1185">Reference proteome</keyword>
<comment type="caution">
    <text evidence="1">The sequence shown here is derived from an EMBL/GenBank/DDBJ whole genome shotgun (WGS) entry which is preliminary data.</text>
</comment>
<protein>
    <submittedName>
        <fullName evidence="1">Uncharacterized protein</fullName>
    </submittedName>
</protein>
<evidence type="ECO:0000313" key="1">
    <source>
        <dbReference type="EMBL" id="CAH2003629.1"/>
    </source>
</evidence>
<dbReference type="Proteomes" id="UP001152888">
    <property type="component" value="Unassembled WGS sequence"/>
</dbReference>
<name>A0A9P0LVV3_ACAOB</name>
<proteinExistence type="predicted"/>
<dbReference type="AlphaFoldDB" id="A0A9P0LVV3"/>
<dbReference type="EMBL" id="CAKOFQ010007548">
    <property type="protein sequence ID" value="CAH2003629.1"/>
    <property type="molecule type" value="Genomic_DNA"/>
</dbReference>